<reference evidence="2" key="1">
    <citation type="submission" date="2020-05" db="EMBL/GenBank/DDBJ databases">
        <title>Genomic Encyclopedia of Type Strains, Phase IV (KMG-V): Genome sequencing to study the core and pangenomes of soil and plant-associated prokaryotes.</title>
        <authorList>
            <person name="Whitman W."/>
        </authorList>
    </citation>
    <scope>NUCLEOTIDE SEQUENCE</scope>
    <source>
        <strain evidence="2">16F</strain>
    </source>
</reference>
<keyword evidence="3" id="KW-1185">Reference proteome</keyword>
<keyword evidence="1" id="KW-0472">Membrane</keyword>
<keyword evidence="1" id="KW-0812">Transmembrane</keyword>
<evidence type="ECO:0000313" key="2">
    <source>
        <dbReference type="EMBL" id="NRS92019.1"/>
    </source>
</evidence>
<sequence length="218" mass="25381">MSWDKDIGLLVIDILMLSICILMYKKKTILGTYGKYMFAAMVVSFVIDVIIYYIGIQKNIPGISSLYIYIYGQTGVFFMLLFLMYQNLIKDKKLQKIAKLILISFVIFFLFQIYQLDISIKLLQNILYFDVFLLLFAITLFLLDTFKTDIILNLKNYYPFWFSLGLIIIYLAIIPSIIISSSPKSIKNNELWSIIIFFVNFIGYGIIFVGLFTAKKLD</sequence>
<proteinExistence type="predicted"/>
<name>A0A8J8G692_9FLAO</name>
<dbReference type="RefSeq" id="WP_173778637.1">
    <property type="nucleotide sequence ID" value="NZ_JBHSRY010000007.1"/>
</dbReference>
<accession>A0A8J8G692</accession>
<feature type="transmembrane region" description="Helical" evidence="1">
    <location>
        <begin position="36"/>
        <end position="54"/>
    </location>
</feature>
<evidence type="ECO:0000256" key="1">
    <source>
        <dbReference type="SAM" id="Phobius"/>
    </source>
</evidence>
<evidence type="ECO:0000313" key="3">
    <source>
        <dbReference type="Proteomes" id="UP000610746"/>
    </source>
</evidence>
<protein>
    <submittedName>
        <fullName evidence="2">Uncharacterized protein</fullName>
    </submittedName>
</protein>
<feature type="transmembrane region" description="Helical" evidence="1">
    <location>
        <begin position="97"/>
        <end position="114"/>
    </location>
</feature>
<comment type="caution">
    <text evidence="2">The sequence shown here is derived from an EMBL/GenBank/DDBJ whole genome shotgun (WGS) entry which is preliminary data.</text>
</comment>
<feature type="transmembrane region" description="Helical" evidence="1">
    <location>
        <begin position="66"/>
        <end position="85"/>
    </location>
</feature>
<feature type="transmembrane region" description="Helical" evidence="1">
    <location>
        <begin position="126"/>
        <end position="146"/>
    </location>
</feature>
<gene>
    <name evidence="2" type="ORF">HNQ03_001086</name>
</gene>
<dbReference type="Proteomes" id="UP000610746">
    <property type="component" value="Unassembled WGS sequence"/>
</dbReference>
<feature type="transmembrane region" description="Helical" evidence="1">
    <location>
        <begin position="158"/>
        <end position="179"/>
    </location>
</feature>
<feature type="transmembrane region" description="Helical" evidence="1">
    <location>
        <begin position="6"/>
        <end position="24"/>
    </location>
</feature>
<dbReference type="AlphaFoldDB" id="A0A8J8G692"/>
<feature type="transmembrane region" description="Helical" evidence="1">
    <location>
        <begin position="191"/>
        <end position="214"/>
    </location>
</feature>
<keyword evidence="1" id="KW-1133">Transmembrane helix</keyword>
<organism evidence="2 3">
    <name type="scientific">Frigoriflavimonas asaccharolytica</name>
    <dbReference type="NCBI Taxonomy" id="2735899"/>
    <lineage>
        <taxon>Bacteria</taxon>
        <taxon>Pseudomonadati</taxon>
        <taxon>Bacteroidota</taxon>
        <taxon>Flavobacteriia</taxon>
        <taxon>Flavobacteriales</taxon>
        <taxon>Weeksellaceae</taxon>
        <taxon>Frigoriflavimonas</taxon>
    </lineage>
</organism>
<dbReference type="EMBL" id="JABSNO010000006">
    <property type="protein sequence ID" value="NRS92019.1"/>
    <property type="molecule type" value="Genomic_DNA"/>
</dbReference>